<reference evidence="2 3" key="1">
    <citation type="submission" date="2019-03" db="EMBL/GenBank/DDBJ databases">
        <title>Genomic Encyclopedia of Type Strains, Phase IV (KMG-IV): sequencing the most valuable type-strain genomes for metagenomic binning, comparative biology and taxonomic classification.</title>
        <authorList>
            <person name="Goeker M."/>
        </authorList>
    </citation>
    <scope>NUCLEOTIDE SEQUENCE [LARGE SCALE GENOMIC DNA]</scope>
    <source>
        <strain evidence="2 3">DSM 28559</strain>
    </source>
</reference>
<dbReference type="EMBL" id="SLXA01000022">
    <property type="protein sequence ID" value="TCO81812.1"/>
    <property type="molecule type" value="Genomic_DNA"/>
</dbReference>
<evidence type="ECO:0000259" key="1">
    <source>
        <dbReference type="Pfam" id="PF13476"/>
    </source>
</evidence>
<evidence type="ECO:0000313" key="2">
    <source>
        <dbReference type="EMBL" id="TCO81812.1"/>
    </source>
</evidence>
<dbReference type="Pfam" id="PF13476">
    <property type="entry name" value="AAA_23"/>
    <property type="match status" value="1"/>
</dbReference>
<dbReference type="GO" id="GO:0006302">
    <property type="term" value="P:double-strand break repair"/>
    <property type="evidence" value="ECO:0007669"/>
    <property type="project" value="InterPro"/>
</dbReference>
<dbReference type="OrthoDB" id="9784297at2"/>
<protein>
    <submittedName>
        <fullName evidence="2">AAA domain-containing protein</fullName>
    </submittedName>
</protein>
<organism evidence="2 3">
    <name type="scientific">Frisingicoccus caecimuris</name>
    <dbReference type="NCBI Taxonomy" id="1796636"/>
    <lineage>
        <taxon>Bacteria</taxon>
        <taxon>Bacillati</taxon>
        <taxon>Bacillota</taxon>
        <taxon>Clostridia</taxon>
        <taxon>Lachnospirales</taxon>
        <taxon>Lachnospiraceae</taxon>
        <taxon>Frisingicoccus</taxon>
    </lineage>
</organism>
<dbReference type="RefSeq" id="WP_132094369.1">
    <property type="nucleotide sequence ID" value="NZ_JANKAQ010000022.1"/>
</dbReference>
<dbReference type="Gene3D" id="3.40.50.300">
    <property type="entry name" value="P-loop containing nucleotide triphosphate hydrolases"/>
    <property type="match status" value="1"/>
</dbReference>
<dbReference type="Proteomes" id="UP000295711">
    <property type="component" value="Unassembled WGS sequence"/>
</dbReference>
<accession>A0A4R2LFU7</accession>
<gene>
    <name evidence="2" type="ORF">EV212_12210</name>
</gene>
<keyword evidence="3" id="KW-1185">Reference proteome</keyword>
<evidence type="ECO:0000313" key="3">
    <source>
        <dbReference type="Proteomes" id="UP000295711"/>
    </source>
</evidence>
<sequence>MGINVKIHNVKNIDDFEFEIPTEKGLYALTGENGSGKSTVISCAAASFYVPSFYDYFGNPREGAYINFSFDGKNRSVKEVNGKWKAPSKRSFLGITGFYEGSIVFGNRFKDIDYSLLGKLALIDKNQLEEASDFVKKVLVIFFMTMKSIIKIYMC</sequence>
<feature type="domain" description="Rad50/SbcC-type AAA" evidence="1">
    <location>
        <begin position="5"/>
        <end position="79"/>
    </location>
</feature>
<name>A0A4R2LFU7_9FIRM</name>
<comment type="caution">
    <text evidence="2">The sequence shown here is derived from an EMBL/GenBank/DDBJ whole genome shotgun (WGS) entry which is preliminary data.</text>
</comment>
<dbReference type="GO" id="GO:0016887">
    <property type="term" value="F:ATP hydrolysis activity"/>
    <property type="evidence" value="ECO:0007669"/>
    <property type="project" value="InterPro"/>
</dbReference>
<proteinExistence type="predicted"/>
<dbReference type="SUPFAM" id="SSF52540">
    <property type="entry name" value="P-loop containing nucleoside triphosphate hydrolases"/>
    <property type="match status" value="1"/>
</dbReference>
<dbReference type="AlphaFoldDB" id="A0A4R2LFU7"/>
<dbReference type="InterPro" id="IPR027417">
    <property type="entry name" value="P-loop_NTPase"/>
</dbReference>
<dbReference type="InterPro" id="IPR038729">
    <property type="entry name" value="Rad50/SbcC_AAA"/>
</dbReference>
<dbReference type="CDD" id="cd00267">
    <property type="entry name" value="ABC_ATPase"/>
    <property type="match status" value="1"/>
</dbReference>